<keyword evidence="2" id="KW-1185">Reference proteome</keyword>
<name>A0AAE3DYK3_9FIRM</name>
<gene>
    <name evidence="1" type="ORF">LKE05_06230</name>
</gene>
<organism evidence="1 2">
    <name type="scientific">Hominilimicola fabiformis</name>
    <dbReference type="NCBI Taxonomy" id="2885356"/>
    <lineage>
        <taxon>Bacteria</taxon>
        <taxon>Bacillati</taxon>
        <taxon>Bacillota</taxon>
        <taxon>Clostridia</taxon>
        <taxon>Eubacteriales</taxon>
        <taxon>Oscillospiraceae</taxon>
        <taxon>Hominilimicola</taxon>
    </lineage>
</organism>
<dbReference type="Pfam" id="PF14198">
    <property type="entry name" value="TnpV"/>
    <property type="match status" value="1"/>
</dbReference>
<dbReference type="Proteomes" id="UP001198242">
    <property type="component" value="Unassembled WGS sequence"/>
</dbReference>
<sequence>MKEKIIENGIEYVRRGDYYYPNVEVPKKHRQLGAYGRLHKEFIKNHRKGFYSSLILQGKLDEYLYELNREAYRMLNELIDYFAENEGVTEELKKENQMEWVRRMNNIKARAEEIVLDEIVYTTR</sequence>
<dbReference type="AlphaFoldDB" id="A0AAE3DYK3"/>
<reference evidence="1 2" key="1">
    <citation type="submission" date="2021-10" db="EMBL/GenBank/DDBJ databases">
        <title>Anaerobic single-cell dispensing facilitates the cultivation of human gut bacteria.</title>
        <authorList>
            <person name="Afrizal A."/>
        </authorList>
    </citation>
    <scope>NUCLEOTIDE SEQUENCE [LARGE SCALE GENOMIC DNA]</scope>
    <source>
        <strain evidence="1 2">CLA-AA-H232</strain>
    </source>
</reference>
<dbReference type="RefSeq" id="WP_022229123.1">
    <property type="nucleotide sequence ID" value="NZ_JAJEQM010000007.1"/>
</dbReference>
<comment type="caution">
    <text evidence="1">The sequence shown here is derived from an EMBL/GenBank/DDBJ whole genome shotgun (WGS) entry which is preliminary data.</text>
</comment>
<dbReference type="EMBL" id="JAJEQM010000007">
    <property type="protein sequence ID" value="MCC2210388.1"/>
    <property type="molecule type" value="Genomic_DNA"/>
</dbReference>
<accession>A0AAE3DYK3</accession>
<proteinExistence type="predicted"/>
<dbReference type="InterPro" id="IPR026989">
    <property type="entry name" value="TnpV"/>
</dbReference>
<protein>
    <submittedName>
        <fullName evidence="1">TnpV protein</fullName>
    </submittedName>
</protein>
<evidence type="ECO:0000313" key="2">
    <source>
        <dbReference type="Proteomes" id="UP001198242"/>
    </source>
</evidence>
<evidence type="ECO:0000313" key="1">
    <source>
        <dbReference type="EMBL" id="MCC2210388.1"/>
    </source>
</evidence>